<proteinExistence type="predicted"/>
<keyword evidence="3" id="KW-0862">Zinc</keyword>
<dbReference type="Pfam" id="PF06839">
    <property type="entry name" value="Zn_ribbon_GRF"/>
    <property type="match status" value="1"/>
</dbReference>
<keyword evidence="2 4" id="KW-0863">Zinc-finger</keyword>
<evidence type="ECO:0000313" key="7">
    <source>
        <dbReference type="EMBL" id="KQJ97076.1"/>
    </source>
</evidence>
<evidence type="ECO:0000256" key="4">
    <source>
        <dbReference type="PROSITE-ProRule" id="PRU01343"/>
    </source>
</evidence>
<protein>
    <recommendedName>
        <fullName evidence="6">GRF-type domain-containing protein</fullName>
    </recommendedName>
</protein>
<evidence type="ECO:0000256" key="2">
    <source>
        <dbReference type="ARBA" id="ARBA00022771"/>
    </source>
</evidence>
<dbReference type="GO" id="GO:0008270">
    <property type="term" value="F:zinc ion binding"/>
    <property type="evidence" value="ECO:0007669"/>
    <property type="project" value="UniProtKB-KW"/>
</dbReference>
<dbReference type="InParanoid" id="A0A0Q3FG06"/>
<evidence type="ECO:0000256" key="3">
    <source>
        <dbReference type="ARBA" id="ARBA00022833"/>
    </source>
</evidence>
<dbReference type="AlphaFoldDB" id="A0A0Q3FG06"/>
<sequence>MSFPSISPWPATLVDPEFTGFEIEGDVGCHHGLYAARKVSYDGTNIGRRFLACGEEEDRHDDCGFIQWVDPEWPPILKRAIIQLRDEISDQRHELDLEKEEYDYKKRVLDIDAALVQRERNSLNKGRDSLTAAELAMKEALAGCVLARDAAVSKTEATAMYLRCTIALSSVLAILLAYVAAVS</sequence>
<evidence type="ECO:0000256" key="1">
    <source>
        <dbReference type="ARBA" id="ARBA00022723"/>
    </source>
</evidence>
<dbReference type="InterPro" id="IPR010666">
    <property type="entry name" value="Znf_GRF"/>
</dbReference>
<gene>
    <name evidence="7" type="ORF">BRADI_3g28685v3</name>
</gene>
<dbReference type="PROSITE" id="PS51999">
    <property type="entry name" value="ZF_GRF"/>
    <property type="match status" value="1"/>
</dbReference>
<dbReference type="Proteomes" id="UP000008810">
    <property type="component" value="Chromosome 3"/>
</dbReference>
<keyword evidence="5" id="KW-0472">Membrane</keyword>
<dbReference type="OrthoDB" id="696051at2759"/>
<accession>A0A0Q3FG06</accession>
<keyword evidence="5" id="KW-0812">Transmembrane</keyword>
<dbReference type="PANTHER" id="PTHR35163">
    <property type="entry name" value="OS02G0467300 PROTEIN"/>
    <property type="match status" value="1"/>
</dbReference>
<keyword evidence="1" id="KW-0479">Metal-binding</keyword>
<reference evidence="8" key="3">
    <citation type="submission" date="2018-08" db="UniProtKB">
        <authorList>
            <consortium name="EnsemblPlants"/>
        </authorList>
    </citation>
    <scope>IDENTIFICATION</scope>
    <source>
        <strain evidence="8">cv. Bd21</strain>
    </source>
</reference>
<evidence type="ECO:0000313" key="8">
    <source>
        <dbReference type="EnsemblPlants" id="KQJ97076"/>
    </source>
</evidence>
<dbReference type="EnsemblPlants" id="KQJ97076">
    <property type="protein sequence ID" value="KQJ97076"/>
    <property type="gene ID" value="BRADI_3g28685v3"/>
</dbReference>
<reference evidence="7 8" key="1">
    <citation type="journal article" date="2010" name="Nature">
        <title>Genome sequencing and analysis of the model grass Brachypodium distachyon.</title>
        <authorList>
            <consortium name="International Brachypodium Initiative"/>
        </authorList>
    </citation>
    <scope>NUCLEOTIDE SEQUENCE [LARGE SCALE GENOMIC DNA]</scope>
    <source>
        <strain evidence="7 8">Bd21</strain>
    </source>
</reference>
<keyword evidence="9" id="KW-1185">Reference proteome</keyword>
<dbReference type="PANTHER" id="PTHR35163:SF12">
    <property type="entry name" value="OS05G0134500 PROTEIN"/>
    <property type="match status" value="1"/>
</dbReference>
<organism evidence="7">
    <name type="scientific">Brachypodium distachyon</name>
    <name type="common">Purple false brome</name>
    <name type="synonym">Trachynia distachya</name>
    <dbReference type="NCBI Taxonomy" id="15368"/>
    <lineage>
        <taxon>Eukaryota</taxon>
        <taxon>Viridiplantae</taxon>
        <taxon>Streptophyta</taxon>
        <taxon>Embryophyta</taxon>
        <taxon>Tracheophyta</taxon>
        <taxon>Spermatophyta</taxon>
        <taxon>Magnoliopsida</taxon>
        <taxon>Liliopsida</taxon>
        <taxon>Poales</taxon>
        <taxon>Poaceae</taxon>
        <taxon>BOP clade</taxon>
        <taxon>Pooideae</taxon>
        <taxon>Stipodae</taxon>
        <taxon>Brachypodieae</taxon>
        <taxon>Brachypodium</taxon>
    </lineage>
</organism>
<reference evidence="7" key="2">
    <citation type="submission" date="2017-06" db="EMBL/GenBank/DDBJ databases">
        <title>WGS assembly of Brachypodium distachyon.</title>
        <authorList>
            <consortium name="The International Brachypodium Initiative"/>
            <person name="Lucas S."/>
            <person name="Harmon-Smith M."/>
            <person name="Lail K."/>
            <person name="Tice H."/>
            <person name="Grimwood J."/>
            <person name="Bruce D."/>
            <person name="Barry K."/>
            <person name="Shu S."/>
            <person name="Lindquist E."/>
            <person name="Wang M."/>
            <person name="Pitluck S."/>
            <person name="Vogel J.P."/>
            <person name="Garvin D.F."/>
            <person name="Mockler T.C."/>
            <person name="Schmutz J."/>
            <person name="Rokhsar D."/>
            <person name="Bevan M.W."/>
        </authorList>
    </citation>
    <scope>NUCLEOTIDE SEQUENCE</scope>
    <source>
        <strain evidence="7">Bd21</strain>
    </source>
</reference>
<keyword evidence="5" id="KW-1133">Transmembrane helix</keyword>
<dbReference type="Gramene" id="KQJ97076">
    <property type="protein sequence ID" value="KQJ97076"/>
    <property type="gene ID" value="BRADI_3g28685v3"/>
</dbReference>
<feature type="transmembrane region" description="Helical" evidence="5">
    <location>
        <begin position="160"/>
        <end position="181"/>
    </location>
</feature>
<dbReference type="STRING" id="15368.A0A0Q3FG06"/>
<dbReference type="EMBL" id="CM000882">
    <property type="protein sequence ID" value="KQJ97076.1"/>
    <property type="molecule type" value="Genomic_DNA"/>
</dbReference>
<evidence type="ECO:0000256" key="5">
    <source>
        <dbReference type="SAM" id="Phobius"/>
    </source>
</evidence>
<name>A0A0Q3FG06_BRADI</name>
<feature type="domain" description="GRF-type" evidence="6">
    <location>
        <begin position="29"/>
        <end position="72"/>
    </location>
</feature>
<evidence type="ECO:0000313" key="9">
    <source>
        <dbReference type="Proteomes" id="UP000008810"/>
    </source>
</evidence>
<evidence type="ECO:0000259" key="6">
    <source>
        <dbReference type="PROSITE" id="PS51999"/>
    </source>
</evidence>